<keyword evidence="5" id="KW-1185">Reference proteome</keyword>
<dbReference type="RefSeq" id="WP_248669726.1">
    <property type="nucleotide sequence ID" value="NZ_JALPRX010000138.1"/>
</dbReference>
<dbReference type="Proteomes" id="UP001139516">
    <property type="component" value="Unassembled WGS sequence"/>
</dbReference>
<evidence type="ECO:0000256" key="1">
    <source>
        <dbReference type="ARBA" id="ARBA00022857"/>
    </source>
</evidence>
<feature type="domain" description="NAD-dependent epimerase/dehydratase" evidence="3">
    <location>
        <begin position="3"/>
        <end position="199"/>
    </location>
</feature>
<dbReference type="PANTHER" id="PTHR43103:SF3">
    <property type="entry name" value="ADP-L-GLYCERO-D-MANNO-HEPTOSE-6-EPIMERASE"/>
    <property type="match status" value="1"/>
</dbReference>
<name>A0A9X2BXV6_9PROT</name>
<accession>A0A9X2BXV6</accession>
<evidence type="ECO:0000313" key="4">
    <source>
        <dbReference type="EMBL" id="MCK8787676.1"/>
    </source>
</evidence>
<evidence type="ECO:0000256" key="2">
    <source>
        <dbReference type="ARBA" id="ARBA00023277"/>
    </source>
</evidence>
<dbReference type="AlphaFoldDB" id="A0A9X2BXV6"/>
<protein>
    <submittedName>
        <fullName evidence="4">NAD-dependent epimerase/dehydratase family protein</fullName>
    </submittedName>
</protein>
<keyword evidence="2" id="KW-0119">Carbohydrate metabolism</keyword>
<dbReference type="Pfam" id="PF01370">
    <property type="entry name" value="Epimerase"/>
    <property type="match status" value="1"/>
</dbReference>
<dbReference type="InterPro" id="IPR001509">
    <property type="entry name" value="Epimerase_deHydtase"/>
</dbReference>
<organism evidence="4 5">
    <name type="scientific">Roseomonas acroporae</name>
    <dbReference type="NCBI Taxonomy" id="2937791"/>
    <lineage>
        <taxon>Bacteria</taxon>
        <taxon>Pseudomonadati</taxon>
        <taxon>Pseudomonadota</taxon>
        <taxon>Alphaproteobacteria</taxon>
        <taxon>Acetobacterales</taxon>
        <taxon>Roseomonadaceae</taxon>
        <taxon>Roseomonas</taxon>
    </lineage>
</organism>
<sequence>MRILVTGAAGFVGRALTRRLLAESRRPTVLAVDLTLPEGPADQRFVLLAGSITDPAVLARIAVTPPDVIYHLASVPGGAAEADYARGAEANVVALLRFLQSAAGWPSRPRFVFASSIAVFGTDFPALVDDGTPARPASTYGAQKRIGEILLADLIRRGDLRGCSVRLPGIVCRPPQRNGAVSIFMSDLIRDLPAGREVICPVPPEGTAWWMSIGCCVENLLRAASVDLPTGVDAYTLPPLRASIGQMVDILARRHGEAVRSHLRYQPDPAVTRLFAAYPPVHLPAAEAAGFRSDHDLDALLSSSDG</sequence>
<proteinExistence type="predicted"/>
<gene>
    <name evidence="4" type="ORF">M0638_25240</name>
</gene>
<reference evidence="4" key="1">
    <citation type="submission" date="2022-04" db="EMBL/GenBank/DDBJ databases">
        <title>Roseomonas acroporae sp. nov., isolated from coral Acropora digitifera.</title>
        <authorList>
            <person name="Sun H."/>
        </authorList>
    </citation>
    <scope>NUCLEOTIDE SEQUENCE</scope>
    <source>
        <strain evidence="4">NAR14</strain>
    </source>
</reference>
<evidence type="ECO:0000259" key="3">
    <source>
        <dbReference type="Pfam" id="PF01370"/>
    </source>
</evidence>
<dbReference type="EMBL" id="JALPRX010000138">
    <property type="protein sequence ID" value="MCK8787676.1"/>
    <property type="molecule type" value="Genomic_DNA"/>
</dbReference>
<dbReference type="SUPFAM" id="SSF51735">
    <property type="entry name" value="NAD(P)-binding Rossmann-fold domains"/>
    <property type="match status" value="1"/>
</dbReference>
<dbReference type="Gene3D" id="3.40.50.720">
    <property type="entry name" value="NAD(P)-binding Rossmann-like Domain"/>
    <property type="match status" value="1"/>
</dbReference>
<dbReference type="PANTHER" id="PTHR43103">
    <property type="entry name" value="NUCLEOSIDE-DIPHOSPHATE-SUGAR EPIMERASE"/>
    <property type="match status" value="1"/>
</dbReference>
<keyword evidence="1" id="KW-0521">NADP</keyword>
<comment type="caution">
    <text evidence="4">The sequence shown here is derived from an EMBL/GenBank/DDBJ whole genome shotgun (WGS) entry which is preliminary data.</text>
</comment>
<dbReference type="InterPro" id="IPR036291">
    <property type="entry name" value="NAD(P)-bd_dom_sf"/>
</dbReference>
<evidence type="ECO:0000313" key="5">
    <source>
        <dbReference type="Proteomes" id="UP001139516"/>
    </source>
</evidence>
<dbReference type="Gene3D" id="3.90.25.10">
    <property type="entry name" value="UDP-galactose 4-epimerase, domain 1"/>
    <property type="match status" value="1"/>
</dbReference>